<organism evidence="1 2">
    <name type="scientific">Pelagimonas varians</name>
    <dbReference type="NCBI Taxonomy" id="696760"/>
    <lineage>
        <taxon>Bacteria</taxon>
        <taxon>Pseudomonadati</taxon>
        <taxon>Pseudomonadota</taxon>
        <taxon>Alphaproteobacteria</taxon>
        <taxon>Rhodobacterales</taxon>
        <taxon>Roseobacteraceae</taxon>
        <taxon>Pelagimonas</taxon>
    </lineage>
</organism>
<reference evidence="1 2" key="1">
    <citation type="submission" date="2017-05" db="EMBL/GenBank/DDBJ databases">
        <authorList>
            <person name="Song R."/>
            <person name="Chenine A.L."/>
            <person name="Ruprecht R.M."/>
        </authorList>
    </citation>
    <scope>NUCLEOTIDE SEQUENCE [LARGE SCALE GENOMIC DNA]</scope>
    <source>
        <strain evidence="1 2">CECT 8663</strain>
    </source>
</reference>
<name>A0A238K9V8_9RHOB</name>
<evidence type="ECO:0000313" key="2">
    <source>
        <dbReference type="Proteomes" id="UP000220836"/>
    </source>
</evidence>
<sequence length="50" mass="5353">MRFWPKAAVQRFNFPPLANKIQCTAAPINHAGRCSIHGGGEGANGVFSAR</sequence>
<dbReference type="Proteomes" id="UP000220836">
    <property type="component" value="Unassembled WGS sequence"/>
</dbReference>
<keyword evidence="2" id="KW-1185">Reference proteome</keyword>
<proteinExistence type="predicted"/>
<gene>
    <name evidence="1" type="ORF">PEV8663_01526</name>
</gene>
<dbReference type="EMBL" id="FXYH01000004">
    <property type="protein sequence ID" value="SMX38756.1"/>
    <property type="molecule type" value="Genomic_DNA"/>
</dbReference>
<evidence type="ECO:0000313" key="1">
    <source>
        <dbReference type="EMBL" id="SMX38756.1"/>
    </source>
</evidence>
<dbReference type="AlphaFoldDB" id="A0A238K9V8"/>
<accession>A0A238K9V8</accession>
<protein>
    <submittedName>
        <fullName evidence="1">Uncharacterized protein</fullName>
    </submittedName>
</protein>